<organism evidence="2 3">
    <name type="scientific">Tumidithrix elongata BACA0141</name>
    <dbReference type="NCBI Taxonomy" id="2716417"/>
    <lineage>
        <taxon>Bacteria</taxon>
        <taxon>Bacillati</taxon>
        <taxon>Cyanobacteriota</taxon>
        <taxon>Cyanophyceae</taxon>
        <taxon>Pseudanabaenales</taxon>
        <taxon>Pseudanabaenaceae</taxon>
        <taxon>Tumidithrix</taxon>
        <taxon>Tumidithrix elongata</taxon>
    </lineage>
</organism>
<gene>
    <name evidence="2" type="ORF">V2H45_06525</name>
</gene>
<dbReference type="EMBL" id="JAZBJZ010000018">
    <property type="protein sequence ID" value="MEE3716393.1"/>
    <property type="molecule type" value="Genomic_DNA"/>
</dbReference>
<dbReference type="RefSeq" id="WP_330482822.1">
    <property type="nucleotide sequence ID" value="NZ_JAZBJZ010000018.1"/>
</dbReference>
<keyword evidence="3" id="KW-1185">Reference proteome</keyword>
<proteinExistence type="predicted"/>
<dbReference type="InterPro" id="IPR040911">
    <property type="entry name" value="Exostosin_GT47"/>
</dbReference>
<evidence type="ECO:0000313" key="3">
    <source>
        <dbReference type="Proteomes" id="UP001333818"/>
    </source>
</evidence>
<feature type="domain" description="Exostosin GT47" evidence="1">
    <location>
        <begin position="114"/>
        <end position="251"/>
    </location>
</feature>
<evidence type="ECO:0000259" key="1">
    <source>
        <dbReference type="Pfam" id="PF03016"/>
    </source>
</evidence>
<dbReference type="AlphaFoldDB" id="A0AAW9PZK6"/>
<dbReference type="Proteomes" id="UP001333818">
    <property type="component" value="Unassembled WGS sequence"/>
</dbReference>
<dbReference type="PANTHER" id="PTHR11062">
    <property type="entry name" value="EXOSTOSIN HEPARAN SULFATE GLYCOSYLTRANSFERASE -RELATED"/>
    <property type="match status" value="1"/>
</dbReference>
<sequence>MKIYVSPCNPMMMYRIDQLYDWAKLAQPQIHTFTEDPEEADIIFVPDTLFTYHHNRQFLYKFLHKCYALDCADRPHLIIPGLYASAIKFFHKHRVRGCSYLFNRHRRNAFLNSEPEVSDRNSSGLNNQKQYLFSFIGGSTSWVRKRLLKLNFQRDDVVVRCSTGTYNHWSDEQQNREAIQKSYVEVIRQSKFALCPRGIGSNSIRLFEVMELGVAPIIISDVWLPPSGPDWQSFALFVKESAIDNLVAIAERHISESEERGRLAREAWEQYFSDPFCFNRCIEVIEELSQSRIPVLDKVILYCYPLVIFGIQCKELVREWLRVSILFVFRVFSLKFPYEVERD</sequence>
<protein>
    <submittedName>
        <fullName evidence="2">Exostosin family protein</fullName>
    </submittedName>
</protein>
<dbReference type="Pfam" id="PF03016">
    <property type="entry name" value="Exostosin_GT47"/>
    <property type="match status" value="1"/>
</dbReference>
<dbReference type="GO" id="GO:0016757">
    <property type="term" value="F:glycosyltransferase activity"/>
    <property type="evidence" value="ECO:0007669"/>
    <property type="project" value="InterPro"/>
</dbReference>
<comment type="caution">
    <text evidence="2">The sequence shown here is derived from an EMBL/GenBank/DDBJ whole genome shotgun (WGS) entry which is preliminary data.</text>
</comment>
<dbReference type="InterPro" id="IPR004263">
    <property type="entry name" value="Exostosin"/>
</dbReference>
<evidence type="ECO:0000313" key="2">
    <source>
        <dbReference type="EMBL" id="MEE3716393.1"/>
    </source>
</evidence>
<reference evidence="2" key="1">
    <citation type="submission" date="2024-01" db="EMBL/GenBank/DDBJ databases">
        <title>Bank of Algae and Cyanobacteria of the Azores (BACA) strain genomes.</title>
        <authorList>
            <person name="Luz R."/>
            <person name="Cordeiro R."/>
            <person name="Fonseca A."/>
            <person name="Goncalves V."/>
        </authorList>
    </citation>
    <scope>NUCLEOTIDE SEQUENCE</scope>
    <source>
        <strain evidence="2">BACA0141</strain>
    </source>
</reference>
<accession>A0AAW9PZK6</accession>
<name>A0AAW9PZK6_9CYAN</name>